<dbReference type="Pfam" id="PF13359">
    <property type="entry name" value="DDE_Tnp_4"/>
    <property type="match status" value="1"/>
</dbReference>
<dbReference type="GO" id="GO:0005634">
    <property type="term" value="C:nucleus"/>
    <property type="evidence" value="ECO:0007669"/>
    <property type="project" value="UniProtKB-SubCell"/>
</dbReference>
<accession>A0A1A7ZAE4</accession>
<evidence type="ECO:0000256" key="1">
    <source>
        <dbReference type="ARBA" id="ARBA00001968"/>
    </source>
</evidence>
<dbReference type="AlphaFoldDB" id="A0A1A7ZAE4"/>
<keyword evidence="5" id="KW-0479">Metal-binding</keyword>
<evidence type="ECO:0000256" key="5">
    <source>
        <dbReference type="ARBA" id="ARBA00022723"/>
    </source>
</evidence>
<evidence type="ECO:0000313" key="9">
    <source>
        <dbReference type="EMBL" id="SBP39296.1"/>
    </source>
</evidence>
<evidence type="ECO:0000256" key="2">
    <source>
        <dbReference type="ARBA" id="ARBA00004123"/>
    </source>
</evidence>
<dbReference type="GO" id="GO:0004518">
    <property type="term" value="F:nuclease activity"/>
    <property type="evidence" value="ECO:0007669"/>
    <property type="project" value="UniProtKB-KW"/>
</dbReference>
<dbReference type="InterPro" id="IPR045249">
    <property type="entry name" value="HARBI1-like"/>
</dbReference>
<evidence type="ECO:0000256" key="6">
    <source>
        <dbReference type="ARBA" id="ARBA00022801"/>
    </source>
</evidence>
<sequence>MCCHLLLQRTKRLILKTGTEWEVLLHMDEHTFARHFRATRPQSEYLTMKLHENGVGREHHQGLLPVPVTKKVLMLLWCMANQNSFREMSDKFDVSQSAAHQIIVDVLKILCTLGSNFVSWPNACEKATSALALQRLCGIPGVTGAIDGCRIRVQKLPVRGVDYMNRKSFFSVLLQGIVDDRGRFLDICAGPPGREHDARMLRASPFFEPWQEKMAAYSVLGDRAYIGRDFPFVVTPRRNNGTLTCEEQLQNNKISRGRVVVEQAFGRIKCMWRRLRDLQNTNIKTVVMMIMAACLLHNMTIADLCQLHPRAAQERMMTTSSNVQVARRLFCFYTYLASLLVLVRY</sequence>
<keyword evidence="7" id="KW-0539">Nucleus</keyword>
<feature type="domain" description="DDE Tnp4" evidence="8">
    <location>
        <begin position="146"/>
        <end position="298"/>
    </location>
</feature>
<keyword evidence="6" id="KW-0378">Hydrolase</keyword>
<comment type="cofactor">
    <cofactor evidence="1">
        <name>a divalent metal cation</name>
        <dbReference type="ChEBI" id="CHEBI:60240"/>
    </cofactor>
</comment>
<evidence type="ECO:0000256" key="4">
    <source>
        <dbReference type="ARBA" id="ARBA00022722"/>
    </source>
</evidence>
<gene>
    <name evidence="9" type="primary">CR391924.1</name>
</gene>
<reference evidence="9" key="2">
    <citation type="submission" date="2016-06" db="EMBL/GenBank/DDBJ databases">
        <title>The genome of a short-lived fish provides insights into sex chromosome evolution and the genetic control of aging.</title>
        <authorList>
            <person name="Reichwald K."/>
            <person name="Felder M."/>
            <person name="Petzold A."/>
            <person name="Koch P."/>
            <person name="Groth M."/>
            <person name="Platzer M."/>
        </authorList>
    </citation>
    <scope>NUCLEOTIDE SEQUENCE</scope>
    <source>
        <tissue evidence="9">Brain</tissue>
    </source>
</reference>
<reference evidence="9" key="1">
    <citation type="submission" date="2016-05" db="EMBL/GenBank/DDBJ databases">
        <authorList>
            <person name="Lavstsen T."/>
            <person name="Jespersen J.S."/>
        </authorList>
    </citation>
    <scope>NUCLEOTIDE SEQUENCE</scope>
    <source>
        <tissue evidence="9">Brain</tissue>
    </source>
</reference>
<dbReference type="GO" id="GO:0016787">
    <property type="term" value="F:hydrolase activity"/>
    <property type="evidence" value="ECO:0007669"/>
    <property type="project" value="UniProtKB-KW"/>
</dbReference>
<evidence type="ECO:0000256" key="7">
    <source>
        <dbReference type="ARBA" id="ARBA00023242"/>
    </source>
</evidence>
<comment type="similarity">
    <text evidence="3">Belongs to the HARBI1 family.</text>
</comment>
<dbReference type="InterPro" id="IPR027806">
    <property type="entry name" value="HARBI1_dom"/>
</dbReference>
<comment type="subcellular location">
    <subcellularLocation>
        <location evidence="2">Nucleus</location>
    </subcellularLocation>
</comment>
<evidence type="ECO:0000256" key="3">
    <source>
        <dbReference type="ARBA" id="ARBA00006958"/>
    </source>
</evidence>
<evidence type="ECO:0000259" key="8">
    <source>
        <dbReference type="Pfam" id="PF13359"/>
    </source>
</evidence>
<keyword evidence="4" id="KW-0540">Nuclease</keyword>
<name>A0A1A7ZAE4_NOTFU</name>
<organism evidence="9">
    <name type="scientific">Nothobranchius furzeri</name>
    <name type="common">Turquoise killifish</name>
    <dbReference type="NCBI Taxonomy" id="105023"/>
    <lineage>
        <taxon>Eukaryota</taxon>
        <taxon>Metazoa</taxon>
        <taxon>Chordata</taxon>
        <taxon>Craniata</taxon>
        <taxon>Vertebrata</taxon>
        <taxon>Euteleostomi</taxon>
        <taxon>Actinopterygii</taxon>
        <taxon>Neopterygii</taxon>
        <taxon>Teleostei</taxon>
        <taxon>Neoteleostei</taxon>
        <taxon>Acanthomorphata</taxon>
        <taxon>Ovalentaria</taxon>
        <taxon>Atherinomorphae</taxon>
        <taxon>Cyprinodontiformes</taxon>
        <taxon>Nothobranchiidae</taxon>
        <taxon>Nothobranchius</taxon>
    </lineage>
</organism>
<dbReference type="GO" id="GO:0046872">
    <property type="term" value="F:metal ion binding"/>
    <property type="evidence" value="ECO:0007669"/>
    <property type="project" value="UniProtKB-KW"/>
</dbReference>
<dbReference type="PANTHER" id="PTHR22930">
    <property type="match status" value="1"/>
</dbReference>
<protein>
    <recommendedName>
        <fullName evidence="8">DDE Tnp4 domain-containing protein</fullName>
    </recommendedName>
</protein>
<proteinExistence type="inferred from homology"/>
<dbReference type="PANTHER" id="PTHR22930:SF85">
    <property type="entry name" value="GH03217P-RELATED"/>
    <property type="match status" value="1"/>
</dbReference>
<dbReference type="EMBL" id="HADY01000811">
    <property type="protein sequence ID" value="SBP39296.1"/>
    <property type="molecule type" value="Transcribed_RNA"/>
</dbReference>